<gene>
    <name evidence="2" type="ORF">DAPPUDRAFT_265467</name>
</gene>
<organism evidence="2 3">
    <name type="scientific">Daphnia pulex</name>
    <name type="common">Water flea</name>
    <dbReference type="NCBI Taxonomy" id="6669"/>
    <lineage>
        <taxon>Eukaryota</taxon>
        <taxon>Metazoa</taxon>
        <taxon>Ecdysozoa</taxon>
        <taxon>Arthropoda</taxon>
        <taxon>Crustacea</taxon>
        <taxon>Branchiopoda</taxon>
        <taxon>Diplostraca</taxon>
        <taxon>Cladocera</taxon>
        <taxon>Anomopoda</taxon>
        <taxon>Daphniidae</taxon>
        <taxon>Daphnia</taxon>
    </lineage>
</organism>
<dbReference type="Proteomes" id="UP000000305">
    <property type="component" value="Unassembled WGS sequence"/>
</dbReference>
<dbReference type="HOGENOM" id="CLU_1972708_0_0_1"/>
<evidence type="ECO:0000313" key="3">
    <source>
        <dbReference type="Proteomes" id="UP000000305"/>
    </source>
</evidence>
<feature type="compositionally biased region" description="Polar residues" evidence="1">
    <location>
        <begin position="93"/>
        <end position="102"/>
    </location>
</feature>
<dbReference type="KEGG" id="dpx:DAPPUDRAFT_265467"/>
<dbReference type="OrthoDB" id="6418540at2759"/>
<protein>
    <submittedName>
        <fullName evidence="2">Uncharacterized protein</fullName>
    </submittedName>
</protein>
<feature type="region of interest" description="Disordered" evidence="1">
    <location>
        <begin position="81"/>
        <end position="102"/>
    </location>
</feature>
<proteinExistence type="predicted"/>
<accession>E9HTI0</accession>
<dbReference type="EMBL" id="GL732773">
    <property type="protein sequence ID" value="EFX64957.1"/>
    <property type="molecule type" value="Genomic_DNA"/>
</dbReference>
<dbReference type="AlphaFoldDB" id="E9HTI0"/>
<evidence type="ECO:0000313" key="2">
    <source>
        <dbReference type="EMBL" id="EFX64957.1"/>
    </source>
</evidence>
<name>E9HTI0_DAPPU</name>
<dbReference type="InParanoid" id="E9HTI0"/>
<keyword evidence="3" id="KW-1185">Reference proteome</keyword>
<reference evidence="2 3" key="1">
    <citation type="journal article" date="2011" name="Science">
        <title>The ecoresponsive genome of Daphnia pulex.</title>
        <authorList>
            <person name="Colbourne J.K."/>
            <person name="Pfrender M.E."/>
            <person name="Gilbert D."/>
            <person name="Thomas W.K."/>
            <person name="Tucker A."/>
            <person name="Oakley T.H."/>
            <person name="Tokishita S."/>
            <person name="Aerts A."/>
            <person name="Arnold G.J."/>
            <person name="Basu M.K."/>
            <person name="Bauer D.J."/>
            <person name="Caceres C.E."/>
            <person name="Carmel L."/>
            <person name="Casola C."/>
            <person name="Choi J.H."/>
            <person name="Detter J.C."/>
            <person name="Dong Q."/>
            <person name="Dusheyko S."/>
            <person name="Eads B.D."/>
            <person name="Frohlich T."/>
            <person name="Geiler-Samerotte K.A."/>
            <person name="Gerlach D."/>
            <person name="Hatcher P."/>
            <person name="Jogdeo S."/>
            <person name="Krijgsveld J."/>
            <person name="Kriventseva E.V."/>
            <person name="Kultz D."/>
            <person name="Laforsch C."/>
            <person name="Lindquist E."/>
            <person name="Lopez J."/>
            <person name="Manak J.R."/>
            <person name="Muller J."/>
            <person name="Pangilinan J."/>
            <person name="Patwardhan R.P."/>
            <person name="Pitluck S."/>
            <person name="Pritham E.J."/>
            <person name="Rechtsteiner A."/>
            <person name="Rho M."/>
            <person name="Rogozin I.B."/>
            <person name="Sakarya O."/>
            <person name="Salamov A."/>
            <person name="Schaack S."/>
            <person name="Shapiro H."/>
            <person name="Shiga Y."/>
            <person name="Skalitzky C."/>
            <person name="Smith Z."/>
            <person name="Souvorov A."/>
            <person name="Sung W."/>
            <person name="Tang Z."/>
            <person name="Tsuchiya D."/>
            <person name="Tu H."/>
            <person name="Vos H."/>
            <person name="Wang M."/>
            <person name="Wolf Y.I."/>
            <person name="Yamagata H."/>
            <person name="Yamada T."/>
            <person name="Ye Y."/>
            <person name="Shaw J.R."/>
            <person name="Andrews J."/>
            <person name="Crease T.J."/>
            <person name="Tang H."/>
            <person name="Lucas S.M."/>
            <person name="Robertson H.M."/>
            <person name="Bork P."/>
            <person name="Koonin E.V."/>
            <person name="Zdobnov E.M."/>
            <person name="Grigoriev I.V."/>
            <person name="Lynch M."/>
            <person name="Boore J.L."/>
        </authorList>
    </citation>
    <scope>NUCLEOTIDE SEQUENCE [LARGE SCALE GENOMIC DNA]</scope>
</reference>
<feature type="region of interest" description="Disordered" evidence="1">
    <location>
        <begin position="36"/>
        <end position="60"/>
    </location>
</feature>
<evidence type="ECO:0000256" key="1">
    <source>
        <dbReference type="SAM" id="MobiDB-lite"/>
    </source>
</evidence>
<sequence length="127" mass="13817">MFRDREHMLFAYQALLYHAQDLLMKRGILSATTSLQGSPIKKHHPSQDFIHSPIPTPSNNATPVLEAAANVLKDTTAAEEVAPQVTEEPAAILQTTDTPTPKKSQALGALAILDPANFDHVGRQPNK</sequence>